<organism evidence="2 3">
    <name type="scientific">Enhygromyxa salina</name>
    <dbReference type="NCBI Taxonomy" id="215803"/>
    <lineage>
        <taxon>Bacteria</taxon>
        <taxon>Pseudomonadati</taxon>
        <taxon>Myxococcota</taxon>
        <taxon>Polyangia</taxon>
        <taxon>Nannocystales</taxon>
        <taxon>Nannocystaceae</taxon>
        <taxon>Enhygromyxa</taxon>
    </lineage>
</organism>
<dbReference type="EMBL" id="PVNL01000004">
    <property type="protein sequence ID" value="PRQ09987.1"/>
    <property type="molecule type" value="Genomic_DNA"/>
</dbReference>
<reference evidence="2 3" key="1">
    <citation type="submission" date="2018-03" db="EMBL/GenBank/DDBJ databases">
        <title>Draft Genome Sequences of the Obligatory Marine Myxobacteria Enhygromyxa salina SWB007.</title>
        <authorList>
            <person name="Poehlein A."/>
            <person name="Moghaddam J.A."/>
            <person name="Harms H."/>
            <person name="Alanjari M."/>
            <person name="Koenig G.M."/>
            <person name="Daniel R."/>
            <person name="Schaeberle T.F."/>
        </authorList>
    </citation>
    <scope>NUCLEOTIDE SEQUENCE [LARGE SCALE GENOMIC DNA]</scope>
    <source>
        <strain evidence="2 3">SWB007</strain>
    </source>
</reference>
<dbReference type="RefSeq" id="WP_106087299.1">
    <property type="nucleotide sequence ID" value="NZ_PVNL01000004.1"/>
</dbReference>
<sequence>MIDASTETQLSEAQSLMASFAARTGLAPERSLPTRYLWTDAFAVCNFLALARAHLQQRNLYLELAGRLVRQVHRRLGYYREGDVHQGPLSALPVWEADQQPTVGGLRIGNPRPERRAGERFDPQNEAERDGQYFHYLTKWMHALNQMGTQTGDPIYHRWARELACTAHSAFARDAAAGRMFWKMSVDLERPLVASMSRTMAQHDPLDALITYCQLQSSPSGGGPDLRGEIHDAAGMCAGATWAIDDALGIGDLLINAGRVAQIAAPDAVSALNTIDAADRLDVIDAIQPGQLLEELLESARAGLSRFAGSDALAQPPDRRTASGELELAIGLAALPVVARSRPPGCGDKPARVDRLAPYQSMRSKIVGFWRGVRARRDAAQQDVDAVMLATALVPDGFVVLR</sequence>
<gene>
    <name evidence="2" type="ORF">ENSA7_01930</name>
</gene>
<evidence type="ECO:0000313" key="3">
    <source>
        <dbReference type="Proteomes" id="UP000238823"/>
    </source>
</evidence>
<protein>
    <submittedName>
        <fullName evidence="2">Uncharacterized protein</fullName>
    </submittedName>
</protein>
<accession>A0A2S9YY31</accession>
<dbReference type="OrthoDB" id="1416286at2"/>
<proteinExistence type="predicted"/>
<feature type="region of interest" description="Disordered" evidence="1">
    <location>
        <begin position="103"/>
        <end position="124"/>
    </location>
</feature>
<feature type="compositionally biased region" description="Basic and acidic residues" evidence="1">
    <location>
        <begin position="112"/>
        <end position="124"/>
    </location>
</feature>
<evidence type="ECO:0000256" key="1">
    <source>
        <dbReference type="SAM" id="MobiDB-lite"/>
    </source>
</evidence>
<dbReference type="AlphaFoldDB" id="A0A2S9YY31"/>
<evidence type="ECO:0000313" key="2">
    <source>
        <dbReference type="EMBL" id="PRQ09987.1"/>
    </source>
</evidence>
<name>A0A2S9YY31_9BACT</name>
<dbReference type="Proteomes" id="UP000238823">
    <property type="component" value="Unassembled WGS sequence"/>
</dbReference>
<comment type="caution">
    <text evidence="2">The sequence shown here is derived from an EMBL/GenBank/DDBJ whole genome shotgun (WGS) entry which is preliminary data.</text>
</comment>